<protein>
    <submittedName>
        <fullName evidence="1">(Mediterranean fruit fly) hypothetical protein</fullName>
    </submittedName>
</protein>
<organism evidence="1 2">
    <name type="scientific">Ceratitis capitata</name>
    <name type="common">Mediterranean fruit fly</name>
    <name type="synonym">Tephritis capitata</name>
    <dbReference type="NCBI Taxonomy" id="7213"/>
    <lineage>
        <taxon>Eukaryota</taxon>
        <taxon>Metazoa</taxon>
        <taxon>Ecdysozoa</taxon>
        <taxon>Arthropoda</taxon>
        <taxon>Hexapoda</taxon>
        <taxon>Insecta</taxon>
        <taxon>Pterygota</taxon>
        <taxon>Neoptera</taxon>
        <taxon>Endopterygota</taxon>
        <taxon>Diptera</taxon>
        <taxon>Brachycera</taxon>
        <taxon>Muscomorpha</taxon>
        <taxon>Tephritoidea</taxon>
        <taxon>Tephritidae</taxon>
        <taxon>Ceratitis</taxon>
        <taxon>Ceratitis</taxon>
    </lineage>
</organism>
<evidence type="ECO:0000313" key="2">
    <source>
        <dbReference type="Proteomes" id="UP000606786"/>
    </source>
</evidence>
<sequence>AFGNWQQETSGSQAVDQQAGDLQTTHTQFLLLPLSMLSTARCSKLALRSTLAQRAAADDE</sequence>
<proteinExistence type="predicted"/>
<name>A0A811V741_CERCA</name>
<evidence type="ECO:0000313" key="1">
    <source>
        <dbReference type="EMBL" id="CAD7011978.1"/>
    </source>
</evidence>
<gene>
    <name evidence="1" type="ORF">CCAP1982_LOCUS20089</name>
</gene>
<accession>A0A811V741</accession>
<feature type="non-terminal residue" evidence="1">
    <location>
        <position position="1"/>
    </location>
</feature>
<dbReference type="AlphaFoldDB" id="A0A811V741"/>
<comment type="caution">
    <text evidence="1">The sequence shown here is derived from an EMBL/GenBank/DDBJ whole genome shotgun (WGS) entry which is preliminary data.</text>
</comment>
<reference evidence="1" key="1">
    <citation type="submission" date="2020-11" db="EMBL/GenBank/DDBJ databases">
        <authorList>
            <person name="Whitehead M."/>
        </authorList>
    </citation>
    <scope>NUCLEOTIDE SEQUENCE</scope>
    <source>
        <strain evidence="1">EGII</strain>
    </source>
</reference>
<dbReference type="EMBL" id="CAJHJT010000056">
    <property type="protein sequence ID" value="CAD7011978.1"/>
    <property type="molecule type" value="Genomic_DNA"/>
</dbReference>
<dbReference type="Proteomes" id="UP000606786">
    <property type="component" value="Unassembled WGS sequence"/>
</dbReference>
<keyword evidence="2" id="KW-1185">Reference proteome</keyword>